<dbReference type="Proteomes" id="UP000077098">
    <property type="component" value="Unassembled WGS sequence"/>
</dbReference>
<sequence>MQRQNDPQAYGAAMTYGRRYSLLCLFGMVTEDDNADSSSYTLEKLLRELSSAANIDELNNIKQKHFEAGLLSDRFWSTVYKVLFDRKFLNLSRAAQDE</sequence>
<proteinExistence type="predicted"/>
<evidence type="ECO:0000313" key="1">
    <source>
        <dbReference type="EMBL" id="OAE37661.1"/>
    </source>
</evidence>
<comment type="caution">
    <text evidence="1">The sequence shown here is derived from an EMBL/GenBank/DDBJ whole genome shotgun (WGS) entry which is preliminary data.</text>
</comment>
<dbReference type="AlphaFoldDB" id="A0A176WYA4"/>
<name>A0A176WYA4_AGRTU</name>
<gene>
    <name evidence="1" type="ORF">A7J57_08770</name>
</gene>
<protein>
    <submittedName>
        <fullName evidence="1">Uncharacterized protein</fullName>
    </submittedName>
</protein>
<dbReference type="Pfam" id="PF04404">
    <property type="entry name" value="ERF"/>
    <property type="match status" value="1"/>
</dbReference>
<evidence type="ECO:0000313" key="2">
    <source>
        <dbReference type="Proteomes" id="UP000077098"/>
    </source>
</evidence>
<dbReference type="InterPro" id="IPR007499">
    <property type="entry name" value="ERF_bacteria_virus"/>
</dbReference>
<dbReference type="EMBL" id="LXPS01000039">
    <property type="protein sequence ID" value="OAE37661.1"/>
    <property type="molecule type" value="Genomic_DNA"/>
</dbReference>
<reference evidence="1 2" key="1">
    <citation type="submission" date="2016-05" db="EMBL/GenBank/DDBJ databases">
        <authorList>
            <person name="Lavstsen T."/>
            <person name="Jespersen J.S."/>
        </authorList>
    </citation>
    <scope>NUCLEOTIDE SEQUENCE [LARGE SCALE GENOMIC DNA]</scope>
    <source>
        <strain evidence="1 2">KCJ1736</strain>
    </source>
</reference>
<accession>A0A176WYA4</accession>
<organism evidence="1 2">
    <name type="scientific">Agrobacterium tumefaciens</name>
    <dbReference type="NCBI Taxonomy" id="358"/>
    <lineage>
        <taxon>Bacteria</taxon>
        <taxon>Pseudomonadati</taxon>
        <taxon>Pseudomonadota</taxon>
        <taxon>Alphaproteobacteria</taxon>
        <taxon>Hyphomicrobiales</taxon>
        <taxon>Rhizobiaceae</taxon>
        <taxon>Rhizobium/Agrobacterium group</taxon>
        <taxon>Agrobacterium</taxon>
        <taxon>Agrobacterium tumefaciens complex</taxon>
    </lineage>
</organism>